<comment type="caution">
    <text evidence="1">The sequence shown here is derived from an EMBL/GenBank/DDBJ whole genome shotgun (WGS) entry which is preliminary data.</text>
</comment>
<accession>A0A8T2MXD5</accession>
<evidence type="ECO:0000313" key="2">
    <source>
        <dbReference type="Proteomes" id="UP000824540"/>
    </source>
</evidence>
<dbReference type="SUPFAM" id="SSF54403">
    <property type="entry name" value="Cystatin/monellin"/>
    <property type="match status" value="1"/>
</dbReference>
<dbReference type="EMBL" id="JAFBMS010000648">
    <property type="protein sequence ID" value="KAG9330328.1"/>
    <property type="molecule type" value="Genomic_DNA"/>
</dbReference>
<sequence length="88" mass="10068">MLWSQLKTPDPAIREICDKVLSQVNQDTRKNYMSLMPLVYREEQLSGGKNYKILVNGSNDYFVITVLAPTPNTAMVTDYMDPMAKCFD</sequence>
<name>A0A8T2MXD5_9TELE</name>
<dbReference type="InterPro" id="IPR046350">
    <property type="entry name" value="Cystatin_sf"/>
</dbReference>
<proteinExistence type="predicted"/>
<keyword evidence="2" id="KW-1185">Reference proteome</keyword>
<dbReference type="Proteomes" id="UP000824540">
    <property type="component" value="Unassembled WGS sequence"/>
</dbReference>
<dbReference type="Gene3D" id="3.10.450.10">
    <property type="match status" value="1"/>
</dbReference>
<reference evidence="1" key="1">
    <citation type="thesis" date="2021" institute="BYU ScholarsArchive" country="Provo, UT, USA">
        <title>Applications of and Algorithms for Genome Assembly and Genomic Analyses with an Emphasis on Marine Teleosts.</title>
        <authorList>
            <person name="Pickett B.D."/>
        </authorList>
    </citation>
    <scope>NUCLEOTIDE SEQUENCE</scope>
    <source>
        <strain evidence="1">HI-2016</strain>
    </source>
</reference>
<protein>
    <submittedName>
        <fullName evidence="1">Uncharacterized protein</fullName>
    </submittedName>
</protein>
<gene>
    <name evidence="1" type="ORF">JZ751_025678</name>
</gene>
<organism evidence="1 2">
    <name type="scientific">Albula glossodonta</name>
    <name type="common">roundjaw bonefish</name>
    <dbReference type="NCBI Taxonomy" id="121402"/>
    <lineage>
        <taxon>Eukaryota</taxon>
        <taxon>Metazoa</taxon>
        <taxon>Chordata</taxon>
        <taxon>Craniata</taxon>
        <taxon>Vertebrata</taxon>
        <taxon>Euteleostomi</taxon>
        <taxon>Actinopterygii</taxon>
        <taxon>Neopterygii</taxon>
        <taxon>Teleostei</taxon>
        <taxon>Albuliformes</taxon>
        <taxon>Albulidae</taxon>
        <taxon>Albula</taxon>
    </lineage>
</organism>
<evidence type="ECO:0000313" key="1">
    <source>
        <dbReference type="EMBL" id="KAG9330328.1"/>
    </source>
</evidence>
<dbReference type="AlphaFoldDB" id="A0A8T2MXD5"/>